<dbReference type="GeneID" id="40322657"/>
<dbReference type="OrthoDB" id="253097at2759"/>
<feature type="compositionally biased region" description="Low complexity" evidence="1">
    <location>
        <begin position="107"/>
        <end position="118"/>
    </location>
</feature>
<dbReference type="RefSeq" id="XP_029224002.1">
    <property type="nucleotide sequence ID" value="XM_029375873.1"/>
</dbReference>
<dbReference type="Proteomes" id="UP000284403">
    <property type="component" value="Unassembled WGS sequence"/>
</dbReference>
<feature type="compositionally biased region" description="Basic residues" evidence="1">
    <location>
        <begin position="1"/>
        <end position="13"/>
    </location>
</feature>
<accession>A0A3R7M4H2</accession>
<proteinExistence type="predicted"/>
<feature type="compositionally biased region" description="Low complexity" evidence="1">
    <location>
        <begin position="28"/>
        <end position="38"/>
    </location>
</feature>
<feature type="compositionally biased region" description="Polar residues" evidence="1">
    <location>
        <begin position="272"/>
        <end position="281"/>
    </location>
</feature>
<evidence type="ECO:0000256" key="1">
    <source>
        <dbReference type="SAM" id="MobiDB-lite"/>
    </source>
</evidence>
<protein>
    <submittedName>
        <fullName evidence="2">Uncharacterized protein</fullName>
    </submittedName>
</protein>
<keyword evidence="3" id="KW-1185">Reference proteome</keyword>
<reference evidence="2 3" key="1">
    <citation type="journal article" date="2018" name="BMC Genomics">
        <title>Genomic comparison of Trypanosoma conorhini and Trypanosoma rangeli to Trypanosoma cruzi strains of high and low virulence.</title>
        <authorList>
            <person name="Bradwell K.R."/>
            <person name="Koparde V.N."/>
            <person name="Matveyev A.V."/>
            <person name="Serrano M.G."/>
            <person name="Alves J.M."/>
            <person name="Parikh H."/>
            <person name="Huang B."/>
            <person name="Lee V."/>
            <person name="Espinosa-Alvarez O."/>
            <person name="Ortiz P.A."/>
            <person name="Costa-Martins A.G."/>
            <person name="Teixeira M.M."/>
            <person name="Buck G.A."/>
        </authorList>
    </citation>
    <scope>NUCLEOTIDE SEQUENCE [LARGE SCALE GENOMIC DNA]</scope>
    <source>
        <strain evidence="2 3">025E</strain>
    </source>
</reference>
<comment type="caution">
    <text evidence="2">The sequence shown here is derived from an EMBL/GenBank/DDBJ whole genome shotgun (WGS) entry which is preliminary data.</text>
</comment>
<feature type="compositionally biased region" description="Acidic residues" evidence="1">
    <location>
        <begin position="191"/>
        <end position="203"/>
    </location>
</feature>
<feature type="compositionally biased region" description="Low complexity" evidence="1">
    <location>
        <begin position="216"/>
        <end position="228"/>
    </location>
</feature>
<evidence type="ECO:0000313" key="3">
    <source>
        <dbReference type="Proteomes" id="UP000284403"/>
    </source>
</evidence>
<feature type="region of interest" description="Disordered" evidence="1">
    <location>
        <begin position="75"/>
        <end position="124"/>
    </location>
</feature>
<dbReference type="AlphaFoldDB" id="A0A3R7M4H2"/>
<sequence>MRRRSPSLRRRKLYKLEGKNQRQPAVGATQATPRTTARPRAEERATTPMTEQETAALFLAELAATTVTERAAAAAAAGEKEVKQTGARSRGKRMPLVRTATREGKRSSASTRTSGTAKPSALGQLEIPALPLEEGEEDAYVSTEVLRQTAAFLARLTPARSKQFWALRQVARGELSGRSAAKVKEMAPASDEGEEEEEEEDVDLTSSEGPGDRSLSGAASEGEVPSSSEEVEDSSLPLPPRTATATTAKKMGVGKCSKEMRNTKRRGGGALFSSNPDVWED</sequence>
<gene>
    <name evidence="2" type="ORF">Tco025E_09046</name>
</gene>
<feature type="region of interest" description="Disordered" evidence="1">
    <location>
        <begin position="174"/>
        <end position="281"/>
    </location>
</feature>
<name>A0A3R7M4H2_9TRYP</name>
<dbReference type="EMBL" id="MKKU01000969">
    <property type="protein sequence ID" value="RNE99269.1"/>
    <property type="molecule type" value="Genomic_DNA"/>
</dbReference>
<organism evidence="2 3">
    <name type="scientific">Trypanosoma conorhini</name>
    <dbReference type="NCBI Taxonomy" id="83891"/>
    <lineage>
        <taxon>Eukaryota</taxon>
        <taxon>Discoba</taxon>
        <taxon>Euglenozoa</taxon>
        <taxon>Kinetoplastea</taxon>
        <taxon>Metakinetoplastina</taxon>
        <taxon>Trypanosomatida</taxon>
        <taxon>Trypanosomatidae</taxon>
        <taxon>Trypanosoma</taxon>
    </lineage>
</organism>
<feature type="region of interest" description="Disordered" evidence="1">
    <location>
        <begin position="1"/>
        <end position="50"/>
    </location>
</feature>
<evidence type="ECO:0000313" key="2">
    <source>
        <dbReference type="EMBL" id="RNE99269.1"/>
    </source>
</evidence>